<gene>
    <name evidence="1" type="ORF">A2831_03010</name>
</gene>
<evidence type="ECO:0000313" key="1">
    <source>
        <dbReference type="EMBL" id="OGN05837.1"/>
    </source>
</evidence>
<dbReference type="AlphaFoldDB" id="A0A1F8EY90"/>
<reference evidence="1 2" key="1">
    <citation type="journal article" date="2016" name="Nat. Commun.">
        <title>Thousands of microbial genomes shed light on interconnected biogeochemical processes in an aquifer system.</title>
        <authorList>
            <person name="Anantharaman K."/>
            <person name="Brown C.T."/>
            <person name="Hug L.A."/>
            <person name="Sharon I."/>
            <person name="Castelle C.J."/>
            <person name="Probst A.J."/>
            <person name="Thomas B.C."/>
            <person name="Singh A."/>
            <person name="Wilkins M.J."/>
            <person name="Karaoz U."/>
            <person name="Brodie E.L."/>
            <person name="Williams K.H."/>
            <person name="Hubbard S.S."/>
            <person name="Banfield J.F."/>
        </authorList>
    </citation>
    <scope>NUCLEOTIDE SEQUENCE [LARGE SCALE GENOMIC DNA]</scope>
</reference>
<sequence>MFFQQQPQNLVLKANKTKTMAWANQSDESKFQTIVPFQDAHQKAIAESQANPTNIFAQT</sequence>
<evidence type="ECO:0000313" key="2">
    <source>
        <dbReference type="Proteomes" id="UP000177507"/>
    </source>
</evidence>
<accession>A0A1F8EY90</accession>
<proteinExistence type="predicted"/>
<organism evidence="1 2">
    <name type="scientific">Candidatus Yanofskybacteria bacterium RIFCSPHIGHO2_01_FULL_44_17</name>
    <dbReference type="NCBI Taxonomy" id="1802668"/>
    <lineage>
        <taxon>Bacteria</taxon>
        <taxon>Candidatus Yanofskyibacteriota</taxon>
    </lineage>
</organism>
<comment type="caution">
    <text evidence="1">The sequence shown here is derived from an EMBL/GenBank/DDBJ whole genome shotgun (WGS) entry which is preliminary data.</text>
</comment>
<protein>
    <submittedName>
        <fullName evidence="1">Uncharacterized protein</fullName>
    </submittedName>
</protein>
<dbReference type="EMBL" id="MGJI01000001">
    <property type="protein sequence ID" value="OGN05837.1"/>
    <property type="molecule type" value="Genomic_DNA"/>
</dbReference>
<dbReference type="Proteomes" id="UP000177507">
    <property type="component" value="Unassembled WGS sequence"/>
</dbReference>
<name>A0A1F8EY90_9BACT</name>